<proteinExistence type="predicted"/>
<feature type="chain" id="PRO_5021961457" description="CBM-cenC domain-containing protein" evidence="1">
    <location>
        <begin position="20"/>
        <end position="404"/>
    </location>
</feature>
<sequence>MNKSFLFLIALLFTFQVKAQPADCVLKQPLVGINFGTGNIQDLNSSALENYEPVSYYCPTDGHYTFTPYTSKCFRDDWFTLEEDHTPGDVAGNMMLVNASHRGGAFLSTTINGLKGNTTYEFAAWMMNLCKITKKCPFPLLPVIIVRLETVAGKLVGQFRTGELVRRQSPQWTQHKAYFTTPASPTPLILTMIDISPGGCGNDFALDDITFRECVKPVVKITTPPKPIVQPKKVQKAPPLLVKKAISRPAKKQAEIIPIVKPKKEVAAQTVPVVKPQPSALPVLPPHLTTRSSPLVKRIETEMGEIRIDLYDNGDIDGDTVTIYHNNTMLFANVGLTQKPLTFKILVDYNHPHHELVMVANNLGSIPPNTSLMIVTAGGRRHEVFISSTEQRNAKVVFDLKDNR</sequence>
<evidence type="ECO:0000256" key="1">
    <source>
        <dbReference type="SAM" id="SignalP"/>
    </source>
</evidence>
<gene>
    <name evidence="2" type="ORF">SAE01_33760</name>
</gene>
<dbReference type="EMBL" id="BJYT01000013">
    <property type="protein sequence ID" value="GEO10880.1"/>
    <property type="molecule type" value="Genomic_DNA"/>
</dbReference>
<organism evidence="2 3">
    <name type="scientific">Segetibacter aerophilus</name>
    <dbReference type="NCBI Taxonomy" id="670293"/>
    <lineage>
        <taxon>Bacteria</taxon>
        <taxon>Pseudomonadati</taxon>
        <taxon>Bacteroidota</taxon>
        <taxon>Chitinophagia</taxon>
        <taxon>Chitinophagales</taxon>
        <taxon>Chitinophagaceae</taxon>
        <taxon>Segetibacter</taxon>
    </lineage>
</organism>
<name>A0A512BFY3_9BACT</name>
<comment type="caution">
    <text evidence="2">The sequence shown here is derived from an EMBL/GenBank/DDBJ whole genome shotgun (WGS) entry which is preliminary data.</text>
</comment>
<accession>A0A512BFY3</accession>
<evidence type="ECO:0000313" key="2">
    <source>
        <dbReference type="EMBL" id="GEO10880.1"/>
    </source>
</evidence>
<feature type="signal peptide" evidence="1">
    <location>
        <begin position="1"/>
        <end position="19"/>
    </location>
</feature>
<dbReference type="AlphaFoldDB" id="A0A512BFY3"/>
<evidence type="ECO:0008006" key="4">
    <source>
        <dbReference type="Google" id="ProtNLM"/>
    </source>
</evidence>
<reference evidence="2 3" key="1">
    <citation type="submission" date="2019-07" db="EMBL/GenBank/DDBJ databases">
        <title>Whole genome shotgun sequence of Segetibacter aerophilus NBRC 106135.</title>
        <authorList>
            <person name="Hosoyama A."/>
            <person name="Uohara A."/>
            <person name="Ohji S."/>
            <person name="Ichikawa N."/>
        </authorList>
    </citation>
    <scope>NUCLEOTIDE SEQUENCE [LARGE SCALE GENOMIC DNA]</scope>
    <source>
        <strain evidence="2 3">NBRC 106135</strain>
    </source>
</reference>
<protein>
    <recommendedName>
        <fullName evidence="4">CBM-cenC domain-containing protein</fullName>
    </recommendedName>
</protein>
<keyword evidence="1" id="KW-0732">Signal</keyword>
<keyword evidence="3" id="KW-1185">Reference proteome</keyword>
<evidence type="ECO:0000313" key="3">
    <source>
        <dbReference type="Proteomes" id="UP000321513"/>
    </source>
</evidence>
<dbReference type="OrthoDB" id="1652165at2"/>
<dbReference type="RefSeq" id="WP_147204991.1">
    <property type="nucleotide sequence ID" value="NZ_BJYT01000013.1"/>
</dbReference>
<dbReference type="Proteomes" id="UP000321513">
    <property type="component" value="Unassembled WGS sequence"/>
</dbReference>